<feature type="compositionally biased region" description="Gly residues" evidence="3">
    <location>
        <begin position="259"/>
        <end position="268"/>
    </location>
</feature>
<feature type="compositionally biased region" description="Gly residues" evidence="3">
    <location>
        <begin position="277"/>
        <end position="291"/>
    </location>
</feature>
<dbReference type="SUPFAM" id="SSF50182">
    <property type="entry name" value="Sm-like ribonucleoproteins"/>
    <property type="match status" value="1"/>
</dbReference>
<feature type="short sequence motif" description="FFD box" evidence="1">
    <location>
        <begin position="206"/>
        <end position="221"/>
    </location>
</feature>
<feature type="domain" description="FFD box profile" evidence="5">
    <location>
        <begin position="206"/>
        <end position="221"/>
    </location>
</feature>
<dbReference type="InParanoid" id="A0A1Z5JBV9"/>
<dbReference type="FunCoup" id="A0A1Z5JBV9">
    <property type="interactions" value="20"/>
</dbReference>
<dbReference type="GO" id="GO:0000932">
    <property type="term" value="C:P-body"/>
    <property type="evidence" value="ECO:0007669"/>
    <property type="project" value="TreeGrafter"/>
</dbReference>
<dbReference type="GO" id="GO:0033962">
    <property type="term" value="P:P-body assembly"/>
    <property type="evidence" value="ECO:0007669"/>
    <property type="project" value="TreeGrafter"/>
</dbReference>
<feature type="short sequence motif" description="TFG box" evidence="2">
    <location>
        <begin position="229"/>
        <end position="249"/>
    </location>
</feature>
<dbReference type="InterPro" id="IPR025609">
    <property type="entry name" value="Lsm14-like_N"/>
</dbReference>
<keyword evidence="9" id="KW-1185">Reference proteome</keyword>
<dbReference type="InterPro" id="IPR047575">
    <property type="entry name" value="Sm"/>
</dbReference>
<evidence type="ECO:0000259" key="4">
    <source>
        <dbReference type="PROSITE" id="PS51512"/>
    </source>
</evidence>
<feature type="compositionally biased region" description="Polar residues" evidence="3">
    <location>
        <begin position="112"/>
        <end position="133"/>
    </location>
</feature>
<feature type="domain" description="TFG box profile" evidence="6">
    <location>
        <begin position="229"/>
        <end position="249"/>
    </location>
</feature>
<comment type="caution">
    <text evidence="8">The sequence shown here is derived from an EMBL/GenBank/DDBJ whole genome shotgun (WGS) entry which is preliminary data.</text>
</comment>
<dbReference type="GO" id="GO:0003729">
    <property type="term" value="F:mRNA binding"/>
    <property type="evidence" value="ECO:0007669"/>
    <property type="project" value="TreeGrafter"/>
</dbReference>
<evidence type="ECO:0000259" key="5">
    <source>
        <dbReference type="PROSITE" id="PS51513"/>
    </source>
</evidence>
<dbReference type="Pfam" id="PF12701">
    <property type="entry name" value="LSM14"/>
    <property type="match status" value="1"/>
</dbReference>
<dbReference type="CDD" id="cd01736">
    <property type="entry name" value="LSm14_N"/>
    <property type="match status" value="1"/>
</dbReference>
<dbReference type="PROSITE" id="PS51512">
    <property type="entry name" value="DFDF"/>
    <property type="match status" value="1"/>
</dbReference>
<dbReference type="InterPro" id="IPR025768">
    <property type="entry name" value="TFG_box"/>
</dbReference>
<feature type="region of interest" description="Disordered" evidence="3">
    <location>
        <begin position="243"/>
        <end position="304"/>
    </location>
</feature>
<evidence type="ECO:0000259" key="7">
    <source>
        <dbReference type="PROSITE" id="PS52002"/>
    </source>
</evidence>
<dbReference type="SMART" id="SM01199">
    <property type="entry name" value="FDF"/>
    <property type="match status" value="1"/>
</dbReference>
<gene>
    <name evidence="8" type="ORF">FisN_22Lh186</name>
</gene>
<accession>A0A1Z5JBV9</accession>
<dbReference type="InterPro" id="IPR025762">
    <property type="entry name" value="DFDF"/>
</dbReference>
<dbReference type="InterPro" id="IPR019050">
    <property type="entry name" value="FDF_dom"/>
</dbReference>
<dbReference type="GO" id="GO:0034063">
    <property type="term" value="P:stress granule assembly"/>
    <property type="evidence" value="ECO:0007669"/>
    <property type="project" value="TreeGrafter"/>
</dbReference>
<evidence type="ECO:0000256" key="2">
    <source>
        <dbReference type="PROSITE-ProRule" id="PRU00869"/>
    </source>
</evidence>
<reference evidence="8 9" key="1">
    <citation type="journal article" date="2015" name="Plant Cell">
        <title>Oil accumulation by the oleaginous diatom Fistulifera solaris as revealed by the genome and transcriptome.</title>
        <authorList>
            <person name="Tanaka T."/>
            <person name="Maeda Y."/>
            <person name="Veluchamy A."/>
            <person name="Tanaka M."/>
            <person name="Abida H."/>
            <person name="Marechal E."/>
            <person name="Bowler C."/>
            <person name="Muto M."/>
            <person name="Sunaga Y."/>
            <person name="Tanaka M."/>
            <person name="Yoshino T."/>
            <person name="Taniguchi T."/>
            <person name="Fukuda Y."/>
            <person name="Nemoto M."/>
            <person name="Matsumoto M."/>
            <person name="Wong P.S."/>
            <person name="Aburatani S."/>
            <person name="Fujibuchi W."/>
        </authorList>
    </citation>
    <scope>NUCLEOTIDE SEQUENCE [LARGE SCALE GENOMIC DNA]</scope>
    <source>
        <strain evidence="8 9">JPCC DA0580</strain>
    </source>
</reference>
<protein>
    <recommendedName>
        <fullName evidence="10">DFDF domain-containing protein</fullName>
    </recommendedName>
</protein>
<name>A0A1Z5JBV9_FISSO</name>
<sequence>MTNPLLGKRISLVSKKNIRYEGVLYSINEQNATVALQNVKTFGTEGRELAEEGCIFVPPADTVHPYLLFRGQDIKDLHVHEQPAEEQPTHTTETAPASPVTEAPKPPDAAATQPNKPAKTPQSTQPAPTKTASENAGRGGEGRGNNINRRARNSKAAPGTGASLLNRTARGVVGDTATPQEDFDFQSSLEKFKEQSDDNDEPYAETAYEKDDFFDSISCDALDKQSGMDNRLKGAEERRLNTETFGAVALNTQSRRRGGMNGRGGRGRGGGREGRGSNTGRGRGGRGGRAGGRGRGRGRAVASE</sequence>
<feature type="domain" description="DFDF" evidence="4">
    <location>
        <begin position="171"/>
        <end position="207"/>
    </location>
</feature>
<dbReference type="InterPro" id="IPR025761">
    <property type="entry name" value="FFD_box"/>
</dbReference>
<evidence type="ECO:0008006" key="10">
    <source>
        <dbReference type="Google" id="ProtNLM"/>
    </source>
</evidence>
<dbReference type="AlphaFoldDB" id="A0A1Z5JBV9"/>
<dbReference type="SMART" id="SM01271">
    <property type="entry name" value="LSM14"/>
    <property type="match status" value="1"/>
</dbReference>
<dbReference type="PANTHER" id="PTHR13586">
    <property type="entry name" value="SCD6 PROTEIN-RELATED"/>
    <property type="match status" value="1"/>
</dbReference>
<dbReference type="Gene3D" id="2.30.30.100">
    <property type="match status" value="1"/>
</dbReference>
<feature type="region of interest" description="Disordered" evidence="3">
    <location>
        <begin position="81"/>
        <end position="168"/>
    </location>
</feature>
<organism evidence="8 9">
    <name type="scientific">Fistulifera solaris</name>
    <name type="common">Oleaginous diatom</name>
    <dbReference type="NCBI Taxonomy" id="1519565"/>
    <lineage>
        <taxon>Eukaryota</taxon>
        <taxon>Sar</taxon>
        <taxon>Stramenopiles</taxon>
        <taxon>Ochrophyta</taxon>
        <taxon>Bacillariophyta</taxon>
        <taxon>Bacillariophyceae</taxon>
        <taxon>Bacillariophycidae</taxon>
        <taxon>Naviculales</taxon>
        <taxon>Naviculaceae</taxon>
        <taxon>Fistulifera</taxon>
    </lineage>
</organism>
<dbReference type="PROSITE" id="PS51536">
    <property type="entry name" value="TFG"/>
    <property type="match status" value="1"/>
</dbReference>
<dbReference type="PROSITE" id="PS52002">
    <property type="entry name" value="SM"/>
    <property type="match status" value="1"/>
</dbReference>
<dbReference type="Proteomes" id="UP000198406">
    <property type="component" value="Unassembled WGS sequence"/>
</dbReference>
<evidence type="ECO:0000313" key="9">
    <source>
        <dbReference type="Proteomes" id="UP000198406"/>
    </source>
</evidence>
<proteinExistence type="predicted"/>
<dbReference type="PROSITE" id="PS51513">
    <property type="entry name" value="FFD"/>
    <property type="match status" value="1"/>
</dbReference>
<dbReference type="EMBL" id="BDSP01000041">
    <property type="protein sequence ID" value="GAX11493.1"/>
    <property type="molecule type" value="Genomic_DNA"/>
</dbReference>
<dbReference type="InterPro" id="IPR010920">
    <property type="entry name" value="LSM_dom_sf"/>
</dbReference>
<dbReference type="OrthoDB" id="21539at2759"/>
<evidence type="ECO:0000256" key="3">
    <source>
        <dbReference type="SAM" id="MobiDB-lite"/>
    </source>
</evidence>
<evidence type="ECO:0000256" key="1">
    <source>
        <dbReference type="PROSITE-ProRule" id="PRU00846"/>
    </source>
</evidence>
<feature type="region of interest" description="Disordered" evidence="3">
    <location>
        <begin position="189"/>
        <end position="209"/>
    </location>
</feature>
<evidence type="ECO:0000259" key="6">
    <source>
        <dbReference type="PROSITE" id="PS51536"/>
    </source>
</evidence>
<evidence type="ECO:0000313" key="8">
    <source>
        <dbReference type="EMBL" id="GAX11493.1"/>
    </source>
</evidence>
<feature type="domain" description="Sm" evidence="7">
    <location>
        <begin position="1"/>
        <end position="83"/>
    </location>
</feature>